<feature type="compositionally biased region" description="Basic and acidic residues" evidence="1">
    <location>
        <begin position="744"/>
        <end position="755"/>
    </location>
</feature>
<dbReference type="Proteomes" id="UP000001817">
    <property type="component" value="Chromosome 3"/>
</dbReference>
<evidence type="ECO:0000313" key="4">
    <source>
        <dbReference type="Proteomes" id="UP000001817"/>
    </source>
</evidence>
<reference evidence="3 4" key="1">
    <citation type="journal article" date="2006" name="Proc. Natl. Acad. Sci. U.S.A.">
        <title>Burkholderia xenovorans LB400 harbors a multi-replicon, 9.73-Mbp genome shaped for versatility.</title>
        <authorList>
            <person name="Chain P.S."/>
            <person name="Denef V.J."/>
            <person name="Konstantinidis K.T."/>
            <person name="Vergez L.M."/>
            <person name="Agullo L."/>
            <person name="Reyes V.L."/>
            <person name="Hauser L."/>
            <person name="Cordova M."/>
            <person name="Gomez L."/>
            <person name="Gonzalez M."/>
            <person name="Land M."/>
            <person name="Lao V."/>
            <person name="Larimer F."/>
            <person name="LiPuma J.J."/>
            <person name="Mahenthiralingam E."/>
            <person name="Malfatti S.A."/>
            <person name="Marx C.J."/>
            <person name="Parnell J.J."/>
            <person name="Ramette A."/>
            <person name="Richardson P."/>
            <person name="Seeger M."/>
            <person name="Smith D."/>
            <person name="Spilker T."/>
            <person name="Sul W.J."/>
            <person name="Tsoi T.V."/>
            <person name="Ulrich L.E."/>
            <person name="Zhulin I.B."/>
            <person name="Tiedje J.M."/>
        </authorList>
    </citation>
    <scope>NUCLEOTIDE SEQUENCE [LARGE SCALE GENOMIC DNA]</scope>
    <source>
        <strain evidence="3 4">LB400</strain>
    </source>
</reference>
<dbReference type="KEGG" id="bxb:DR64_8696"/>
<evidence type="ECO:0008006" key="5">
    <source>
        <dbReference type="Google" id="ProtNLM"/>
    </source>
</evidence>
<dbReference type="STRING" id="266265.Bxe_C1104"/>
<gene>
    <name evidence="3" type="ORF">Bxe_C1104</name>
</gene>
<dbReference type="AlphaFoldDB" id="Q13G19"/>
<protein>
    <recommendedName>
        <fullName evidence="5">Lipoprotein</fullName>
    </recommendedName>
</protein>
<keyword evidence="2" id="KW-0732">Signal</keyword>
<dbReference type="Pfam" id="PF06082">
    <property type="entry name" value="YjbH"/>
    <property type="match status" value="2"/>
</dbReference>
<dbReference type="RefSeq" id="WP_011494217.1">
    <property type="nucleotide sequence ID" value="NC_007953.1"/>
</dbReference>
<dbReference type="EMBL" id="CP000272">
    <property type="protein sequence ID" value="ABE36970.1"/>
    <property type="molecule type" value="Genomic_DNA"/>
</dbReference>
<sequence>MTQNLRGQLRCPVPSVLALAAAVVFSASAQAAEPALNALGQSGGLVIPYAFVLPEGTVEAQYNNYIDPRYGKQATGAQVYWGAVGLLPYVELSGGLANYPADLHVPYSNEDHTVLRHLMADVKLEVPKFFRYQPSIAFGISDIGGQTHFFRSKYGVVSQSFGPVTLTAGYGQGDRLDGLFGGAQVSLWNTGLSLLAEDDSKTPYAGVRYQSPRIGWLADANVIATFMRAIRPTDGVSSRTSFSVGIQVPLGKRFGSTRCVDGLCEGPQVSAAQTAEAGDDGSIRLASLQPVDTRAASGSGSAFAAAPITYVPPLQSYASVMLNDVTASKSSDTQPPAVAQALGTAALDEIAVQLFTAGLERVRVGMSGRDLVVEYENHRYNQNEADALGIVLGVASVNAPHGTARIHAVIKKANEPLGEVIVDRDAFAQFVDGGAPAAVSASLTMRTRPTYDADSIVWYGNEHAHGLTRIQIEPIVSYLYGTEYGNFDVSLGANIEGFVPLWRGAELYASYIAPLYNTKNMDPGRVFSDYRLRGGLNAVALAQSFWIMPQVFNVASVGKFDYSYVGVQNETTVFVPGRPDLIRLRLAYLHHEPGHDALAGEKNAELTYRWVQPSWKLWIEAGVARFVGGDKGPVATLTRWFDDVSVSVHGEHSGQGTFVGAAISFPLTLRQGMKPGISQVSGSGQFGLDFRTRVGATNYVSTNAAENMAFPYSTQQYLLNQGRFSGEYFSTQLYRMRDAYLRYGRPDRDRTKPERQPQVSVPAVSTGAVLSHGVCGSGLEGGGDGRALVPVNCE</sequence>
<feature type="region of interest" description="Disordered" evidence="1">
    <location>
        <begin position="744"/>
        <end position="763"/>
    </location>
</feature>
<dbReference type="KEGG" id="bxe:Bxe_C1104"/>
<keyword evidence="4" id="KW-1185">Reference proteome</keyword>
<name>Q13G19_PARXL</name>
<proteinExistence type="predicted"/>
<evidence type="ECO:0000256" key="2">
    <source>
        <dbReference type="SAM" id="SignalP"/>
    </source>
</evidence>
<evidence type="ECO:0000313" key="3">
    <source>
        <dbReference type="EMBL" id="ABE36970.1"/>
    </source>
</evidence>
<dbReference type="eggNOG" id="ENOG502Z9HX">
    <property type="taxonomic scope" value="Bacteria"/>
</dbReference>
<dbReference type="PATRIC" id="fig|266265.5.peg.8857"/>
<feature type="signal peptide" evidence="2">
    <location>
        <begin position="1"/>
        <end position="31"/>
    </location>
</feature>
<dbReference type="InterPro" id="IPR010344">
    <property type="entry name" value="YbjH"/>
</dbReference>
<feature type="chain" id="PRO_5004182171" description="Lipoprotein" evidence="2">
    <location>
        <begin position="32"/>
        <end position="794"/>
    </location>
</feature>
<accession>Q13G19</accession>
<organism evidence="3 4">
    <name type="scientific">Paraburkholderia xenovorans (strain LB400)</name>
    <dbReference type="NCBI Taxonomy" id="266265"/>
    <lineage>
        <taxon>Bacteria</taxon>
        <taxon>Pseudomonadati</taxon>
        <taxon>Pseudomonadota</taxon>
        <taxon>Betaproteobacteria</taxon>
        <taxon>Burkholderiales</taxon>
        <taxon>Burkholderiaceae</taxon>
        <taxon>Paraburkholderia</taxon>
    </lineage>
</organism>
<dbReference type="OrthoDB" id="5392628at2"/>
<evidence type="ECO:0000256" key="1">
    <source>
        <dbReference type="SAM" id="MobiDB-lite"/>
    </source>
</evidence>